<keyword evidence="1" id="KW-0863">Zinc-finger</keyword>
<proteinExistence type="predicted"/>
<protein>
    <recommendedName>
        <fullName evidence="2">SWIM-type domain-containing protein</fullName>
    </recommendedName>
</protein>
<dbReference type="Proteomes" id="UP000275408">
    <property type="component" value="Unassembled WGS sequence"/>
</dbReference>
<sequence>MPSCTCPDWQRHHWLCKHFVAIYKHFPERGWEAMSPSYRFSPKRERQRIKEYSSKFTSITQSPVANEDLEKKAEVAGKSSKQSVSMQNEGRCCRELLKEIQDLTYLCESLKQDLQKALGKFHPLVPSENGIFMQEKTQCQNKVSDFPEYQYSLFIFSKFVIEEHNSRKKYRLASVFLVSLSVLSVVQRMLSRPPVNTGAVKEVLPVMMLIQELFWRVYTQES</sequence>
<keyword evidence="1" id="KW-0862">Zinc</keyword>
<accession>A0A3M6V5Z9</accession>
<feature type="domain" description="SWIM-type" evidence="2">
    <location>
        <begin position="1"/>
        <end position="27"/>
    </location>
</feature>
<name>A0A3M6V5Z9_POCDA</name>
<reference evidence="3 4" key="1">
    <citation type="journal article" date="2018" name="Sci. Rep.">
        <title>Comparative analysis of the Pocillopora damicornis genome highlights role of immune system in coral evolution.</title>
        <authorList>
            <person name="Cunning R."/>
            <person name="Bay R.A."/>
            <person name="Gillette P."/>
            <person name="Baker A.C."/>
            <person name="Traylor-Knowles N."/>
        </authorList>
    </citation>
    <scope>NUCLEOTIDE SEQUENCE [LARGE SCALE GENOMIC DNA]</scope>
    <source>
        <strain evidence="3">RSMAS</strain>
        <tissue evidence="3">Whole animal</tissue>
    </source>
</reference>
<keyword evidence="4" id="KW-1185">Reference proteome</keyword>
<comment type="caution">
    <text evidence="3">The sequence shown here is derived from an EMBL/GenBank/DDBJ whole genome shotgun (WGS) entry which is preliminary data.</text>
</comment>
<feature type="non-terminal residue" evidence="3">
    <location>
        <position position="222"/>
    </location>
</feature>
<evidence type="ECO:0000313" key="4">
    <source>
        <dbReference type="Proteomes" id="UP000275408"/>
    </source>
</evidence>
<organism evidence="3 4">
    <name type="scientific">Pocillopora damicornis</name>
    <name type="common">Cauliflower coral</name>
    <name type="synonym">Millepora damicornis</name>
    <dbReference type="NCBI Taxonomy" id="46731"/>
    <lineage>
        <taxon>Eukaryota</taxon>
        <taxon>Metazoa</taxon>
        <taxon>Cnidaria</taxon>
        <taxon>Anthozoa</taxon>
        <taxon>Hexacorallia</taxon>
        <taxon>Scleractinia</taxon>
        <taxon>Astrocoeniina</taxon>
        <taxon>Pocilloporidae</taxon>
        <taxon>Pocillopora</taxon>
    </lineage>
</organism>
<dbReference type="OrthoDB" id="5984937at2759"/>
<dbReference type="Pfam" id="PF04434">
    <property type="entry name" value="SWIM"/>
    <property type="match status" value="1"/>
</dbReference>
<evidence type="ECO:0000259" key="2">
    <source>
        <dbReference type="PROSITE" id="PS50966"/>
    </source>
</evidence>
<dbReference type="AlphaFoldDB" id="A0A3M6V5Z9"/>
<gene>
    <name evidence="3" type="ORF">pdam_00025174</name>
</gene>
<evidence type="ECO:0000313" key="3">
    <source>
        <dbReference type="EMBL" id="RMX61352.1"/>
    </source>
</evidence>
<dbReference type="GO" id="GO:0008270">
    <property type="term" value="F:zinc ion binding"/>
    <property type="evidence" value="ECO:0007669"/>
    <property type="project" value="UniProtKB-KW"/>
</dbReference>
<evidence type="ECO:0000256" key="1">
    <source>
        <dbReference type="PROSITE-ProRule" id="PRU00325"/>
    </source>
</evidence>
<dbReference type="PROSITE" id="PS50966">
    <property type="entry name" value="ZF_SWIM"/>
    <property type="match status" value="1"/>
</dbReference>
<dbReference type="EMBL" id="RCHS01000032">
    <property type="protein sequence ID" value="RMX61352.1"/>
    <property type="molecule type" value="Genomic_DNA"/>
</dbReference>
<keyword evidence="1" id="KW-0479">Metal-binding</keyword>
<dbReference type="InterPro" id="IPR007527">
    <property type="entry name" value="Znf_SWIM"/>
</dbReference>